<comment type="caution">
    <text evidence="4">The sequence shown here is derived from an EMBL/GenBank/DDBJ whole genome shotgun (WGS) entry which is preliminary data.</text>
</comment>
<dbReference type="InterPro" id="IPR052340">
    <property type="entry name" value="RNase_Y/CdgJ"/>
</dbReference>
<gene>
    <name evidence="4" type="ORF">BN874_1520003</name>
</gene>
<dbReference type="RefSeq" id="WP_051497440.1">
    <property type="nucleotide sequence ID" value="NZ_CBTK010000060.1"/>
</dbReference>
<feature type="domain" description="HDOD" evidence="3">
    <location>
        <begin position="139"/>
        <end position="330"/>
    </location>
</feature>
<dbReference type="PROSITE" id="PS51833">
    <property type="entry name" value="HDOD"/>
    <property type="match status" value="1"/>
</dbReference>
<dbReference type="GO" id="GO:0000160">
    <property type="term" value="P:phosphorelay signal transduction system"/>
    <property type="evidence" value="ECO:0007669"/>
    <property type="project" value="InterPro"/>
</dbReference>
<dbReference type="Pfam" id="PF00072">
    <property type="entry name" value="Response_reg"/>
    <property type="match status" value="1"/>
</dbReference>
<evidence type="ECO:0000259" key="2">
    <source>
        <dbReference type="PROSITE" id="PS50110"/>
    </source>
</evidence>
<dbReference type="SMART" id="SM00448">
    <property type="entry name" value="REC"/>
    <property type="match status" value="1"/>
</dbReference>
<dbReference type="SUPFAM" id="SSF52172">
    <property type="entry name" value="CheY-like"/>
    <property type="match status" value="1"/>
</dbReference>
<protein>
    <submittedName>
        <fullName evidence="4">Response regulator receiver modulated metal dependent phosphohydrolase</fullName>
    </submittedName>
</protein>
<reference evidence="4 5" key="1">
    <citation type="journal article" date="2014" name="ISME J.">
        <title>Candidatus Competibacter-lineage genomes retrieved from metagenomes reveal functional metabolic diversity.</title>
        <authorList>
            <person name="McIlroy S.J."/>
            <person name="Albertsen M."/>
            <person name="Andresen E.K."/>
            <person name="Saunders A.M."/>
            <person name="Kristiansen R."/>
            <person name="Stokholm-Bjerregaard M."/>
            <person name="Nielsen K.L."/>
            <person name="Nielsen P.H."/>
        </authorList>
    </citation>
    <scope>NUCLEOTIDE SEQUENCE [LARGE SCALE GENOMIC DNA]</scope>
    <source>
        <strain evidence="4 5">Run_B_J11</strain>
    </source>
</reference>
<evidence type="ECO:0000313" key="4">
    <source>
        <dbReference type="EMBL" id="CDH44135.1"/>
    </source>
</evidence>
<dbReference type="InterPro" id="IPR013976">
    <property type="entry name" value="HDOD"/>
</dbReference>
<keyword evidence="1" id="KW-0597">Phosphoprotein</keyword>
<dbReference type="Proteomes" id="UP000019184">
    <property type="component" value="Unassembled WGS sequence"/>
</dbReference>
<dbReference type="CDD" id="cd17569">
    <property type="entry name" value="REC_HupR-like"/>
    <property type="match status" value="1"/>
</dbReference>
<dbReference type="EMBL" id="CBTK010000060">
    <property type="protein sequence ID" value="CDH44135.1"/>
    <property type="molecule type" value="Genomic_DNA"/>
</dbReference>
<dbReference type="PIRSF" id="PIRSF036883">
    <property type="entry name" value="RR_HD-GYP_mod"/>
    <property type="match status" value="1"/>
</dbReference>
<organism evidence="4 5">
    <name type="scientific">Candidatus Contendobacter odensis Run_B_J11</name>
    <dbReference type="NCBI Taxonomy" id="1400861"/>
    <lineage>
        <taxon>Bacteria</taxon>
        <taxon>Pseudomonadati</taxon>
        <taxon>Pseudomonadota</taxon>
        <taxon>Gammaproteobacteria</taxon>
        <taxon>Candidatus Competibacteraceae</taxon>
        <taxon>Candidatus Contendibacter</taxon>
    </lineage>
</organism>
<dbReference type="PROSITE" id="PS50110">
    <property type="entry name" value="RESPONSE_REGULATORY"/>
    <property type="match status" value="1"/>
</dbReference>
<evidence type="ECO:0000259" key="3">
    <source>
        <dbReference type="PROSITE" id="PS51833"/>
    </source>
</evidence>
<dbReference type="PANTHER" id="PTHR33525">
    <property type="match status" value="1"/>
</dbReference>
<dbReference type="PANTHER" id="PTHR33525:SF6">
    <property type="entry name" value="HDOD DOMAIN-CONTAINING PROTEIN"/>
    <property type="match status" value="1"/>
</dbReference>
<dbReference type="InterPro" id="IPR011006">
    <property type="entry name" value="CheY-like_superfamily"/>
</dbReference>
<evidence type="ECO:0000256" key="1">
    <source>
        <dbReference type="PROSITE-ProRule" id="PRU00169"/>
    </source>
</evidence>
<dbReference type="OrthoDB" id="5755654at2"/>
<feature type="modified residue" description="4-aspartylphosphate" evidence="1">
    <location>
        <position position="54"/>
    </location>
</feature>
<dbReference type="Gene3D" id="1.10.3210.10">
    <property type="entry name" value="Hypothetical protein af1432"/>
    <property type="match status" value="1"/>
</dbReference>
<dbReference type="AlphaFoldDB" id="A0A7U7G9P8"/>
<evidence type="ECO:0000313" key="5">
    <source>
        <dbReference type="Proteomes" id="UP000019184"/>
    </source>
</evidence>
<proteinExistence type="predicted"/>
<dbReference type="InterPro" id="IPR014626">
    <property type="entry name" value="Sig_transdc_resp-reg_put"/>
</dbReference>
<name>A0A7U7G9P8_9GAMM</name>
<accession>A0A7U7G9P8</accession>
<dbReference type="Pfam" id="PF08668">
    <property type="entry name" value="HDOD"/>
    <property type="match status" value="1"/>
</dbReference>
<dbReference type="SUPFAM" id="SSF109604">
    <property type="entry name" value="HD-domain/PDEase-like"/>
    <property type="match status" value="1"/>
</dbReference>
<keyword evidence="5" id="KW-1185">Reference proteome</keyword>
<dbReference type="Gene3D" id="3.40.50.2300">
    <property type="match status" value="1"/>
</dbReference>
<dbReference type="InterPro" id="IPR001789">
    <property type="entry name" value="Sig_transdc_resp-reg_receiver"/>
</dbReference>
<sequence>MKRILFVDDEPRVLEGLQNLLRRHRRKWDMTFAPGGPAALELLKTQRFDVIVSDMLMPEVNGAALLTWVQREYPHTVRIVLSGHMEVQMVMQALPVVHQFLSKPCDAEQLENVIERTCQIQTLIDDPKIQQAVGGIQQLPALPQVYQQLTQALAEDRTQARDVATLLQQDMTLCAKLLQIVNSAFFRLARRITNVEEAVCYLGFTMVRNLALTIGVFNASEQPAGFSFEALQQQALRVASLSRQIIADSRRADDAYMAGMLHNIGKLVLALRMPEPSRQARALARQRQRPLWQMEQELLGVSHAEVGAYLLGLWGLPYPIIEAAAYHHQPRTAPPYEFDVLAAVHIANGLIGEMAETDGLPPGPLDSDYLAALGVLGKLEGWRALANTQSAALDQE</sequence>
<feature type="domain" description="Response regulatory" evidence="2">
    <location>
        <begin position="3"/>
        <end position="118"/>
    </location>
</feature>